<comment type="subcellular location">
    <subcellularLocation>
        <location evidence="1">Cell inner membrane</location>
        <topology evidence="1">Multi-pass membrane protein</topology>
    </subcellularLocation>
</comment>
<reference evidence="9 10" key="1">
    <citation type="submission" date="2024-03" db="EMBL/GenBank/DDBJ databases">
        <title>Human intestinal bacterial collection.</title>
        <authorList>
            <person name="Pauvert C."/>
            <person name="Hitch T.C.A."/>
            <person name="Clavel T."/>
        </authorList>
    </citation>
    <scope>NUCLEOTIDE SEQUENCE [LARGE SCALE GENOMIC DNA]</scope>
    <source>
        <strain evidence="9 10">CLA-AA-H78B</strain>
    </source>
</reference>
<evidence type="ECO:0000313" key="10">
    <source>
        <dbReference type="Proteomes" id="UP001470288"/>
    </source>
</evidence>
<organism evidence="9 10">
    <name type="scientific">Hominiventricola aquisgranensis</name>
    <dbReference type="NCBI Taxonomy" id="3133164"/>
    <lineage>
        <taxon>Bacteria</taxon>
        <taxon>Bacillati</taxon>
        <taxon>Bacillota</taxon>
        <taxon>Clostridia</taxon>
        <taxon>Lachnospirales</taxon>
        <taxon>Lachnospiraceae</taxon>
        <taxon>Hominiventricola</taxon>
    </lineage>
</organism>
<feature type="transmembrane region" description="Helical" evidence="7">
    <location>
        <begin position="357"/>
        <end position="381"/>
    </location>
</feature>
<evidence type="ECO:0000256" key="3">
    <source>
        <dbReference type="ARBA" id="ARBA00022519"/>
    </source>
</evidence>
<dbReference type="Pfam" id="PF06808">
    <property type="entry name" value="DctM"/>
    <property type="match status" value="1"/>
</dbReference>
<feature type="transmembrane region" description="Helical" evidence="7">
    <location>
        <begin position="170"/>
        <end position="193"/>
    </location>
</feature>
<keyword evidence="6 7" id="KW-0472">Membrane</keyword>
<evidence type="ECO:0000256" key="7">
    <source>
        <dbReference type="SAM" id="Phobius"/>
    </source>
</evidence>
<sequence length="429" mass="46302">MFQFGIIMVILIGTILIGIPISYSMGITGLIYILITNASYIAIIPNRLYEGVNQFQLLAIPFFLLAADIMINADISGKLFRFVKLFVGRFRGGLAYVNVIVSMVFGSVSGTALGDIAALGKVEMDAMDEEGYDKDFSCALTAASSLQSPLIPPSNIAVLYASVMGLSVGALFLAGLLPGVMLGMAQILYIIAVRDKKNFPACNEKYRGSQIKSIILNGLITLGMPFIIIGGVLGGYFTATESANIACVYSLLLGIIVYRNYHLKDFKKALENVAHQMANIFLIIAFASVFAWIMGMERIPEQIAELLLGLSSNKYILLLLVNIFLLLVGMFMDTGAAIILFAPILAPIMYEVGVHPVHFAVVVLLNLTLGLITPPVGVVLYSATAVGKRKFEDVVKSLIPFLIISFSVLAIVCLIPACTLLLPGMFGFL</sequence>
<feature type="transmembrane region" description="Helical" evidence="7">
    <location>
        <begin position="243"/>
        <end position="261"/>
    </location>
</feature>
<dbReference type="RefSeq" id="WP_349144214.1">
    <property type="nucleotide sequence ID" value="NZ_JBBMFC010000009.1"/>
</dbReference>
<evidence type="ECO:0000256" key="1">
    <source>
        <dbReference type="ARBA" id="ARBA00004429"/>
    </source>
</evidence>
<dbReference type="PIRSF" id="PIRSF006066">
    <property type="entry name" value="HI0050"/>
    <property type="match status" value="1"/>
</dbReference>
<dbReference type="Proteomes" id="UP001470288">
    <property type="component" value="Unassembled WGS sequence"/>
</dbReference>
<evidence type="ECO:0000313" key="9">
    <source>
        <dbReference type="EMBL" id="MEQ2578522.1"/>
    </source>
</evidence>
<feature type="transmembrane region" description="Helical" evidence="7">
    <location>
        <begin position="55"/>
        <end position="73"/>
    </location>
</feature>
<evidence type="ECO:0000256" key="6">
    <source>
        <dbReference type="ARBA" id="ARBA00023136"/>
    </source>
</evidence>
<dbReference type="EMBL" id="JBBMFC010000009">
    <property type="protein sequence ID" value="MEQ2578522.1"/>
    <property type="molecule type" value="Genomic_DNA"/>
</dbReference>
<feature type="transmembrane region" description="Helical" evidence="7">
    <location>
        <begin position="315"/>
        <end position="345"/>
    </location>
</feature>
<feature type="transmembrane region" description="Helical" evidence="7">
    <location>
        <begin position="6"/>
        <end position="23"/>
    </location>
</feature>
<evidence type="ECO:0000256" key="5">
    <source>
        <dbReference type="ARBA" id="ARBA00022989"/>
    </source>
</evidence>
<keyword evidence="10" id="KW-1185">Reference proteome</keyword>
<feature type="transmembrane region" description="Helical" evidence="7">
    <location>
        <begin position="94"/>
        <end position="119"/>
    </location>
</feature>
<keyword evidence="5 7" id="KW-1133">Transmembrane helix</keyword>
<evidence type="ECO:0000256" key="4">
    <source>
        <dbReference type="ARBA" id="ARBA00022692"/>
    </source>
</evidence>
<dbReference type="PANTHER" id="PTHR33362:SF2">
    <property type="entry name" value="TRAP TRANSPORTER LARGE PERMEASE PROTEIN"/>
    <property type="match status" value="1"/>
</dbReference>
<accession>A0ABV1I006</accession>
<name>A0ABV1I006_9FIRM</name>
<keyword evidence="4 7" id="KW-0812">Transmembrane</keyword>
<dbReference type="PANTHER" id="PTHR33362">
    <property type="entry name" value="SIALIC ACID TRAP TRANSPORTER PERMEASE PROTEIN SIAT-RELATED"/>
    <property type="match status" value="1"/>
</dbReference>
<comment type="caution">
    <text evidence="9">The sequence shown here is derived from an EMBL/GenBank/DDBJ whole genome shotgun (WGS) entry which is preliminary data.</text>
</comment>
<keyword evidence="3" id="KW-0997">Cell inner membrane</keyword>
<dbReference type="InterPro" id="IPR010656">
    <property type="entry name" value="DctM"/>
</dbReference>
<feature type="transmembrane region" description="Helical" evidence="7">
    <location>
        <begin position="214"/>
        <end position="237"/>
    </location>
</feature>
<feature type="domain" description="TRAP C4-dicarboxylate transport system permease DctM subunit" evidence="8">
    <location>
        <begin position="9"/>
        <end position="417"/>
    </location>
</feature>
<feature type="transmembrane region" description="Helical" evidence="7">
    <location>
        <begin position="273"/>
        <end position="295"/>
    </location>
</feature>
<proteinExistence type="predicted"/>
<dbReference type="NCBIfam" id="TIGR00786">
    <property type="entry name" value="dctM"/>
    <property type="match status" value="1"/>
</dbReference>
<evidence type="ECO:0000256" key="2">
    <source>
        <dbReference type="ARBA" id="ARBA00022475"/>
    </source>
</evidence>
<keyword evidence="2" id="KW-1003">Cell membrane</keyword>
<protein>
    <submittedName>
        <fullName evidence="9">TRAP transporter large permease</fullName>
    </submittedName>
</protein>
<feature type="transmembrane region" description="Helical" evidence="7">
    <location>
        <begin position="401"/>
        <end position="422"/>
    </location>
</feature>
<dbReference type="InterPro" id="IPR004681">
    <property type="entry name" value="TRAP_DctM"/>
</dbReference>
<gene>
    <name evidence="9" type="ORF">WMO62_06640</name>
</gene>
<evidence type="ECO:0000259" key="8">
    <source>
        <dbReference type="Pfam" id="PF06808"/>
    </source>
</evidence>